<evidence type="ECO:0000313" key="3">
    <source>
        <dbReference type="Proteomes" id="UP000789342"/>
    </source>
</evidence>
<protein>
    <submittedName>
        <fullName evidence="2">18801_t:CDS:1</fullName>
    </submittedName>
</protein>
<feature type="region of interest" description="Disordered" evidence="1">
    <location>
        <begin position="40"/>
        <end position="87"/>
    </location>
</feature>
<organism evidence="2 3">
    <name type="scientific">Acaulospora morrowiae</name>
    <dbReference type="NCBI Taxonomy" id="94023"/>
    <lineage>
        <taxon>Eukaryota</taxon>
        <taxon>Fungi</taxon>
        <taxon>Fungi incertae sedis</taxon>
        <taxon>Mucoromycota</taxon>
        <taxon>Glomeromycotina</taxon>
        <taxon>Glomeromycetes</taxon>
        <taxon>Diversisporales</taxon>
        <taxon>Acaulosporaceae</taxon>
        <taxon>Acaulospora</taxon>
    </lineage>
</organism>
<dbReference type="Proteomes" id="UP000789342">
    <property type="component" value="Unassembled WGS sequence"/>
</dbReference>
<evidence type="ECO:0000313" key="2">
    <source>
        <dbReference type="EMBL" id="CAG8694841.1"/>
    </source>
</evidence>
<reference evidence="2" key="1">
    <citation type="submission" date="2021-06" db="EMBL/GenBank/DDBJ databases">
        <authorList>
            <person name="Kallberg Y."/>
            <person name="Tangrot J."/>
            <person name="Rosling A."/>
        </authorList>
    </citation>
    <scope>NUCLEOTIDE SEQUENCE</scope>
    <source>
        <strain evidence="2">CL551</strain>
    </source>
</reference>
<dbReference type="AlphaFoldDB" id="A0A9N9HMP0"/>
<comment type="caution">
    <text evidence="2">The sequence shown here is derived from an EMBL/GenBank/DDBJ whole genome shotgun (WGS) entry which is preliminary data.</text>
</comment>
<keyword evidence="3" id="KW-1185">Reference proteome</keyword>
<sequence length="102" mass="11383">MDVLVAGQDKVSGIKILTSSREIKFFEYVEYVAPKGHMQKGYNSTTRRLGGSVKFTPALRPSPLTQRSSKIAPSTTQRSQRDGIGQWQANKLSIEVKWKTSP</sequence>
<name>A0A9N9HMP0_9GLOM</name>
<feature type="compositionally biased region" description="Polar residues" evidence="1">
    <location>
        <begin position="63"/>
        <end position="78"/>
    </location>
</feature>
<gene>
    <name evidence="2" type="ORF">AMORRO_LOCUS11802</name>
</gene>
<proteinExistence type="predicted"/>
<dbReference type="EMBL" id="CAJVPV010015900">
    <property type="protein sequence ID" value="CAG8694841.1"/>
    <property type="molecule type" value="Genomic_DNA"/>
</dbReference>
<accession>A0A9N9HMP0</accession>
<evidence type="ECO:0000256" key="1">
    <source>
        <dbReference type="SAM" id="MobiDB-lite"/>
    </source>
</evidence>